<dbReference type="AlphaFoldDB" id="A0A381ZDV9"/>
<evidence type="ECO:0000313" key="1">
    <source>
        <dbReference type="EMBL" id="SVA87446.1"/>
    </source>
</evidence>
<protein>
    <submittedName>
        <fullName evidence="1">Uncharacterized protein</fullName>
    </submittedName>
</protein>
<gene>
    <name evidence="1" type="ORF">METZ01_LOCUS140300</name>
</gene>
<accession>A0A381ZDV9</accession>
<sequence>VNILFLNENNCIESAKTPICFAVLVDFIH</sequence>
<proteinExistence type="predicted"/>
<reference evidence="1" key="1">
    <citation type="submission" date="2018-05" db="EMBL/GenBank/DDBJ databases">
        <authorList>
            <person name="Lanie J.A."/>
            <person name="Ng W.-L."/>
            <person name="Kazmierczak K.M."/>
            <person name="Andrzejewski T.M."/>
            <person name="Davidsen T.M."/>
            <person name="Wayne K.J."/>
            <person name="Tettelin H."/>
            <person name="Glass J.I."/>
            <person name="Rusch D."/>
            <person name="Podicherti R."/>
            <person name="Tsui H.-C.T."/>
            <person name="Winkler M.E."/>
        </authorList>
    </citation>
    <scope>NUCLEOTIDE SEQUENCE</scope>
</reference>
<name>A0A381ZDV9_9ZZZZ</name>
<organism evidence="1">
    <name type="scientific">marine metagenome</name>
    <dbReference type="NCBI Taxonomy" id="408172"/>
    <lineage>
        <taxon>unclassified sequences</taxon>
        <taxon>metagenomes</taxon>
        <taxon>ecological metagenomes</taxon>
    </lineage>
</organism>
<dbReference type="EMBL" id="UINC01020940">
    <property type="protein sequence ID" value="SVA87446.1"/>
    <property type="molecule type" value="Genomic_DNA"/>
</dbReference>
<feature type="non-terminal residue" evidence="1">
    <location>
        <position position="1"/>
    </location>
</feature>
<feature type="non-terminal residue" evidence="1">
    <location>
        <position position="29"/>
    </location>
</feature>